<dbReference type="AlphaFoldDB" id="A0A6G1ELK0"/>
<evidence type="ECO:0000313" key="2">
    <source>
        <dbReference type="Proteomes" id="UP000479710"/>
    </source>
</evidence>
<reference evidence="1 2" key="1">
    <citation type="submission" date="2019-11" db="EMBL/GenBank/DDBJ databases">
        <title>Whole genome sequence of Oryza granulata.</title>
        <authorList>
            <person name="Li W."/>
        </authorList>
    </citation>
    <scope>NUCLEOTIDE SEQUENCE [LARGE SCALE GENOMIC DNA]</scope>
    <source>
        <strain evidence="2">cv. Menghai</strain>
        <tissue evidence="1">Leaf</tissue>
    </source>
</reference>
<comment type="caution">
    <text evidence="1">The sequence shown here is derived from an EMBL/GenBank/DDBJ whole genome shotgun (WGS) entry which is preliminary data.</text>
</comment>
<protein>
    <submittedName>
        <fullName evidence="1">Uncharacterized protein</fullName>
    </submittedName>
</protein>
<accession>A0A6G1ELK0</accession>
<dbReference type="EMBL" id="SPHZ02000003">
    <property type="protein sequence ID" value="KAF0924863.1"/>
    <property type="molecule type" value="Genomic_DNA"/>
</dbReference>
<evidence type="ECO:0000313" key="1">
    <source>
        <dbReference type="EMBL" id="KAF0924863.1"/>
    </source>
</evidence>
<organism evidence="1 2">
    <name type="scientific">Oryza meyeriana var. granulata</name>
    <dbReference type="NCBI Taxonomy" id="110450"/>
    <lineage>
        <taxon>Eukaryota</taxon>
        <taxon>Viridiplantae</taxon>
        <taxon>Streptophyta</taxon>
        <taxon>Embryophyta</taxon>
        <taxon>Tracheophyta</taxon>
        <taxon>Spermatophyta</taxon>
        <taxon>Magnoliopsida</taxon>
        <taxon>Liliopsida</taxon>
        <taxon>Poales</taxon>
        <taxon>Poaceae</taxon>
        <taxon>BOP clade</taxon>
        <taxon>Oryzoideae</taxon>
        <taxon>Oryzeae</taxon>
        <taxon>Oryzinae</taxon>
        <taxon>Oryza</taxon>
        <taxon>Oryza meyeriana</taxon>
    </lineage>
</organism>
<keyword evidence="2" id="KW-1185">Reference proteome</keyword>
<name>A0A6G1ELK0_9ORYZ</name>
<dbReference type="Proteomes" id="UP000479710">
    <property type="component" value="Unassembled WGS sequence"/>
</dbReference>
<sequence>MYLVAIDHEKSIGPHLLQGTFGVFSLATKATLTCAAIFSRHPTPTTLVVAAQTLASLPEKASKLLPTGDSRLSPASVRRLAKLLG</sequence>
<gene>
    <name evidence="1" type="ORF">E2562_014948</name>
</gene>
<proteinExistence type="predicted"/>